<evidence type="ECO:0000256" key="1">
    <source>
        <dbReference type="ARBA" id="ARBA00022649"/>
    </source>
</evidence>
<dbReference type="PANTHER" id="PTHR42740">
    <property type="entry name" value="RIBONUCLEASE VAPC3"/>
    <property type="match status" value="1"/>
</dbReference>
<accession>A0ABV7H3I0</accession>
<evidence type="ECO:0000313" key="9">
    <source>
        <dbReference type="Proteomes" id="UP001595556"/>
    </source>
</evidence>
<keyword evidence="4 6" id="KW-0378">Hydrolase</keyword>
<comment type="caution">
    <text evidence="8">The sequence shown here is derived from an EMBL/GenBank/DDBJ whole genome shotgun (WGS) entry which is preliminary data.</text>
</comment>
<evidence type="ECO:0000256" key="2">
    <source>
        <dbReference type="ARBA" id="ARBA00022722"/>
    </source>
</evidence>
<dbReference type="InterPro" id="IPR022907">
    <property type="entry name" value="VapC_family"/>
</dbReference>
<dbReference type="PANTHER" id="PTHR42740:SF1">
    <property type="entry name" value="RIBONUCLEASE VAPC3"/>
    <property type="match status" value="1"/>
</dbReference>
<dbReference type="SUPFAM" id="SSF88723">
    <property type="entry name" value="PIN domain-like"/>
    <property type="match status" value="1"/>
</dbReference>
<dbReference type="InterPro" id="IPR029060">
    <property type="entry name" value="PIN-like_dom_sf"/>
</dbReference>
<dbReference type="InterPro" id="IPR051749">
    <property type="entry name" value="PINc/VapC_TA_RNase"/>
</dbReference>
<feature type="binding site" evidence="6">
    <location>
        <position position="21"/>
    </location>
    <ligand>
        <name>Mg(2+)</name>
        <dbReference type="ChEBI" id="CHEBI:18420"/>
    </ligand>
</feature>
<organism evidence="8 9">
    <name type="scientific">Piscinibacterium candidicorallinum</name>
    <dbReference type="NCBI Taxonomy" id="1793872"/>
    <lineage>
        <taxon>Bacteria</taxon>
        <taxon>Pseudomonadati</taxon>
        <taxon>Pseudomonadota</taxon>
        <taxon>Betaproteobacteria</taxon>
        <taxon>Burkholderiales</taxon>
        <taxon>Piscinibacterium</taxon>
    </lineage>
</organism>
<dbReference type="Gene3D" id="3.40.50.1010">
    <property type="entry name" value="5'-nuclease"/>
    <property type="match status" value="1"/>
</dbReference>
<gene>
    <name evidence="6" type="primary">vapC</name>
    <name evidence="8" type="ORF">ACFOEN_05665</name>
</gene>
<feature type="domain" description="PIN" evidence="7">
    <location>
        <begin position="19"/>
        <end position="139"/>
    </location>
</feature>
<comment type="function">
    <text evidence="6">Toxic component of a toxin-antitoxin (TA) system. An RNase.</text>
</comment>
<name>A0ABV7H3I0_9BURK</name>
<evidence type="ECO:0000256" key="5">
    <source>
        <dbReference type="ARBA" id="ARBA00022842"/>
    </source>
</evidence>
<dbReference type="Proteomes" id="UP001595556">
    <property type="component" value="Unassembled WGS sequence"/>
</dbReference>
<dbReference type="RefSeq" id="WP_377301890.1">
    <property type="nucleotide sequence ID" value="NZ_CP180191.1"/>
</dbReference>
<reference evidence="9" key="1">
    <citation type="journal article" date="2019" name="Int. J. Syst. Evol. Microbiol.">
        <title>The Global Catalogue of Microorganisms (GCM) 10K type strain sequencing project: providing services to taxonomists for standard genome sequencing and annotation.</title>
        <authorList>
            <consortium name="The Broad Institute Genomics Platform"/>
            <consortium name="The Broad Institute Genome Sequencing Center for Infectious Disease"/>
            <person name="Wu L."/>
            <person name="Ma J."/>
        </authorList>
    </citation>
    <scope>NUCLEOTIDE SEQUENCE [LARGE SCALE GENOMIC DNA]</scope>
    <source>
        <strain evidence="9">KCTC 52168</strain>
    </source>
</reference>
<evidence type="ECO:0000256" key="6">
    <source>
        <dbReference type="HAMAP-Rule" id="MF_00265"/>
    </source>
</evidence>
<dbReference type="CDD" id="cd09882">
    <property type="entry name" value="PIN_MtVapC3-like_start"/>
    <property type="match status" value="1"/>
</dbReference>
<evidence type="ECO:0000256" key="3">
    <source>
        <dbReference type="ARBA" id="ARBA00022723"/>
    </source>
</evidence>
<keyword evidence="6" id="KW-0800">Toxin</keyword>
<comment type="cofactor">
    <cofactor evidence="6">
        <name>Mg(2+)</name>
        <dbReference type="ChEBI" id="CHEBI:18420"/>
    </cofactor>
</comment>
<keyword evidence="5 6" id="KW-0460">Magnesium</keyword>
<keyword evidence="2 6" id="KW-0540">Nuclease</keyword>
<keyword evidence="9" id="KW-1185">Reference proteome</keyword>
<keyword evidence="1 6" id="KW-1277">Toxin-antitoxin system</keyword>
<dbReference type="EC" id="3.1.-.-" evidence="6"/>
<dbReference type="HAMAP" id="MF_00265">
    <property type="entry name" value="VapC_Nob1"/>
    <property type="match status" value="1"/>
</dbReference>
<proteinExistence type="inferred from homology"/>
<sequence>MIGTPVMAEPEVRSHERFMVDSCVWIDHFKQNPTREVQRLGLALLDGANVWTCGPILQEVLAGVMQPRQAERLRSQFEALDYAQIDDEADFLAAADIYRRCRQQGATPRSSYDCLIAQLCIAHDVPLLTSDRDFSAIARAVPLRLV</sequence>
<keyword evidence="3 6" id="KW-0479">Metal-binding</keyword>
<evidence type="ECO:0000259" key="7">
    <source>
        <dbReference type="Pfam" id="PF01850"/>
    </source>
</evidence>
<feature type="binding site" evidence="6">
    <location>
        <position position="113"/>
    </location>
    <ligand>
        <name>Mg(2+)</name>
        <dbReference type="ChEBI" id="CHEBI:18420"/>
    </ligand>
</feature>
<dbReference type="Pfam" id="PF01850">
    <property type="entry name" value="PIN"/>
    <property type="match status" value="1"/>
</dbReference>
<protein>
    <recommendedName>
        <fullName evidence="6">Ribonuclease VapC</fullName>
        <shortName evidence="6">RNase VapC</shortName>
        <ecNumber evidence="6">3.1.-.-</ecNumber>
    </recommendedName>
    <alternativeName>
        <fullName evidence="6">Toxin VapC</fullName>
    </alternativeName>
</protein>
<comment type="similarity">
    <text evidence="6">Belongs to the PINc/VapC protein family.</text>
</comment>
<evidence type="ECO:0000256" key="4">
    <source>
        <dbReference type="ARBA" id="ARBA00022801"/>
    </source>
</evidence>
<dbReference type="EMBL" id="JBHRTI010000003">
    <property type="protein sequence ID" value="MFC3147128.1"/>
    <property type="molecule type" value="Genomic_DNA"/>
</dbReference>
<dbReference type="InterPro" id="IPR002716">
    <property type="entry name" value="PIN_dom"/>
</dbReference>
<evidence type="ECO:0000313" key="8">
    <source>
        <dbReference type="EMBL" id="MFC3147128.1"/>
    </source>
</evidence>